<dbReference type="Proteomes" id="UP001054945">
    <property type="component" value="Unassembled WGS sequence"/>
</dbReference>
<keyword evidence="3" id="KW-1185">Reference proteome</keyword>
<proteinExistence type="predicted"/>
<organism evidence="2 3">
    <name type="scientific">Caerostris extrusa</name>
    <name type="common">Bark spider</name>
    <name type="synonym">Caerostris bankana</name>
    <dbReference type="NCBI Taxonomy" id="172846"/>
    <lineage>
        <taxon>Eukaryota</taxon>
        <taxon>Metazoa</taxon>
        <taxon>Ecdysozoa</taxon>
        <taxon>Arthropoda</taxon>
        <taxon>Chelicerata</taxon>
        <taxon>Arachnida</taxon>
        <taxon>Araneae</taxon>
        <taxon>Araneomorphae</taxon>
        <taxon>Entelegynae</taxon>
        <taxon>Araneoidea</taxon>
        <taxon>Araneidae</taxon>
        <taxon>Caerostris</taxon>
    </lineage>
</organism>
<feature type="compositionally biased region" description="Polar residues" evidence="1">
    <location>
        <begin position="1"/>
        <end position="17"/>
    </location>
</feature>
<evidence type="ECO:0000256" key="1">
    <source>
        <dbReference type="SAM" id="MobiDB-lite"/>
    </source>
</evidence>
<name>A0AAV4MAE1_CAEEX</name>
<comment type="caution">
    <text evidence="2">The sequence shown here is derived from an EMBL/GenBank/DDBJ whole genome shotgun (WGS) entry which is preliminary data.</text>
</comment>
<dbReference type="AlphaFoldDB" id="A0AAV4MAE1"/>
<evidence type="ECO:0000313" key="3">
    <source>
        <dbReference type="Proteomes" id="UP001054945"/>
    </source>
</evidence>
<gene>
    <name evidence="2" type="ORF">CEXT_196331</name>
</gene>
<dbReference type="EMBL" id="BPLR01002017">
    <property type="protein sequence ID" value="GIX69092.1"/>
    <property type="molecule type" value="Genomic_DNA"/>
</dbReference>
<accession>A0AAV4MAE1</accession>
<evidence type="ECO:0000313" key="2">
    <source>
        <dbReference type="EMBL" id="GIX69092.1"/>
    </source>
</evidence>
<sequence length="161" mass="18199">MAINSANDPMDNGNYTRNDPIDNGNYTRNDPIVNANHTRNEACFHNCNYARVCPSFACRHSPADMRLDGGAEVTSSESQRGLDQGIAAGRQVQFHWVIEEWMHPVLTRQSAVDCKGLHSRMESLEDKVIYSCFSAGKLMICTQGFHCQCEKMLKMYNYCSH</sequence>
<feature type="region of interest" description="Disordered" evidence="1">
    <location>
        <begin position="1"/>
        <end position="27"/>
    </location>
</feature>
<reference evidence="2 3" key="1">
    <citation type="submission" date="2021-06" db="EMBL/GenBank/DDBJ databases">
        <title>Caerostris extrusa draft genome.</title>
        <authorList>
            <person name="Kono N."/>
            <person name="Arakawa K."/>
        </authorList>
    </citation>
    <scope>NUCLEOTIDE SEQUENCE [LARGE SCALE GENOMIC DNA]</scope>
</reference>
<protein>
    <submittedName>
        <fullName evidence="2">Uncharacterized protein</fullName>
    </submittedName>
</protein>